<dbReference type="AlphaFoldDB" id="A0A9X0JIB7"/>
<name>A0A9X0JIB7_9PSED</name>
<dbReference type="EMBL" id="JRMB01000002">
    <property type="protein sequence ID" value="KGF63721.1"/>
    <property type="molecule type" value="Genomic_DNA"/>
</dbReference>
<evidence type="ECO:0000313" key="3">
    <source>
        <dbReference type="Proteomes" id="UP000029719"/>
    </source>
</evidence>
<protein>
    <submittedName>
        <fullName evidence="2">Uncharacterized protein</fullName>
    </submittedName>
</protein>
<feature type="region of interest" description="Disordered" evidence="1">
    <location>
        <begin position="629"/>
        <end position="657"/>
    </location>
</feature>
<sequence length="928" mass="100243">MRNITSYQSDIEPGAERALLQLSVPHRDDTHRIPLEFLEADLEVRIPDSEDILVGHFLELYVRNTPLGNPRQVTVVDKQAAEGNPDFYYSMSIAKALFPSEGTSVTFSVDYSAAPASEQALSNLPLEVILDREPPGGETLPYLNFTPEQLAGIAQSDLTGDYLEVSAPFWYGKLVGDVLTPWLGTSETEGMLITDSEVEVQRVEDTVIARFPKSLLLSNGDVPQYFAYKLRDALGNKSEVARSRKIDVSLTRSRPKANERFRKTGRAAVDSDIGTLAASLLPPLQPPATIFPDGILPVALLAADLQIRIPNLVPEFPERAVIQLYRVDEGGTTTKLGTERLIFESESEDGTFVFELAIPVADFPKAGTTPWKLDYSVFDPLSGGGPLSGKPVTVVFDLEAPGGESAEAMPVLEFTPEQLSGITLADVVGDAIPVILPAWFLSDGLDVAELWLSDTPAENDTKYLANTFELPEGDKGKALAVAFQVADIEPLGNKELYFAYRLRDKAGNISTRSNPIKIEVLLNKPPKDLFAPVVPDYVDHGVVTQKDAAELVEVEIPDYTNAAEGDRIYVIWGATRMPPVPLLGTDLNPTPPAPLKVIKLPYADVLTEGSGSAKEVKYEVWRGSVNAATSPSTTVDVNLDSPGPGPDPDPGTPWHENLEPLVVVSDSGNGSGGDNVIPPGDFNKEAVATIPHLGKNGQPIWKVNDRVQVSWDGTLVGTPFPIINANENQDAKIAIQAGTVGASTGLKNVFYVVSRDLLPSTTEVATAESEPTPVDVQSPGLLPGDGSLAKVIFTEENPALNVVNRTTGGLDGTPVRITLKDVTNIAKDDLIDLRFVGRNSLTDPTAAEIPGTELVVTDHKITQQEMDRGYYELDIPYNPYLQKICRNGCTVDYSITNGVGTPVDAEQKFIRIVLDQPGSIGVCEINPT</sequence>
<evidence type="ECO:0000256" key="1">
    <source>
        <dbReference type="SAM" id="MobiDB-lite"/>
    </source>
</evidence>
<gene>
    <name evidence="2" type="ORF">LT42_17700</name>
</gene>
<evidence type="ECO:0000313" key="2">
    <source>
        <dbReference type="EMBL" id="KGF63721.1"/>
    </source>
</evidence>
<dbReference type="RefSeq" id="WP_037015465.1">
    <property type="nucleotide sequence ID" value="NZ_JRMB01000002.1"/>
</dbReference>
<organism evidence="2 3">
    <name type="scientific">Pseudomonas lutea</name>
    <dbReference type="NCBI Taxonomy" id="243924"/>
    <lineage>
        <taxon>Bacteria</taxon>
        <taxon>Pseudomonadati</taxon>
        <taxon>Pseudomonadota</taxon>
        <taxon>Gammaproteobacteria</taxon>
        <taxon>Pseudomonadales</taxon>
        <taxon>Pseudomonadaceae</taxon>
        <taxon>Pseudomonas</taxon>
    </lineage>
</organism>
<proteinExistence type="predicted"/>
<dbReference type="Proteomes" id="UP000029719">
    <property type="component" value="Unassembled WGS sequence"/>
</dbReference>
<dbReference type="OrthoDB" id="7033103at2"/>
<reference evidence="2 3" key="1">
    <citation type="submission" date="2014-09" db="EMBL/GenBank/DDBJ databases">
        <title>Genome sequence of Pseudomonas lutea strain DSM 17257T.</title>
        <authorList>
            <person name="Kwak Y."/>
            <person name="Shin J.-H."/>
        </authorList>
    </citation>
    <scope>NUCLEOTIDE SEQUENCE [LARGE SCALE GENOMIC DNA]</scope>
    <source>
        <strain evidence="2 3">DSM 17257</strain>
    </source>
</reference>
<comment type="caution">
    <text evidence="2">The sequence shown here is derived from an EMBL/GenBank/DDBJ whole genome shotgun (WGS) entry which is preliminary data.</text>
</comment>
<accession>A0A9X0JIB7</accession>